<comment type="function">
    <text evidence="5">Acetylates the N-terminal alanine of ribosomal protein bS18.</text>
</comment>
<evidence type="ECO:0000259" key="6">
    <source>
        <dbReference type="PROSITE" id="PS51186"/>
    </source>
</evidence>
<dbReference type="SUPFAM" id="SSF55729">
    <property type="entry name" value="Acyl-CoA N-acyltransferases (Nat)"/>
    <property type="match status" value="1"/>
</dbReference>
<gene>
    <name evidence="7" type="primary">rimI</name>
    <name evidence="7" type="ORF">IAD15_08720</name>
</gene>
<dbReference type="PANTHER" id="PTHR43420">
    <property type="entry name" value="ACETYLTRANSFERASE"/>
    <property type="match status" value="1"/>
</dbReference>
<dbReference type="PANTHER" id="PTHR43420:SF44">
    <property type="entry name" value="ACETYLTRANSFERASE YPEA"/>
    <property type="match status" value="1"/>
</dbReference>
<dbReference type="GO" id="GO:0008999">
    <property type="term" value="F:protein-N-terminal-alanine acetyltransferase activity"/>
    <property type="evidence" value="ECO:0007669"/>
    <property type="project" value="UniProtKB-EC"/>
</dbReference>
<comment type="similarity">
    <text evidence="1 5">Belongs to the acetyltransferase family. RimI subfamily.</text>
</comment>
<dbReference type="InterPro" id="IPR016181">
    <property type="entry name" value="Acyl_CoA_acyltransferase"/>
</dbReference>
<protein>
    <recommendedName>
        <fullName evidence="5">[Ribosomal protein bS18]-alanine N-acetyltransferase</fullName>
        <ecNumber evidence="5">2.3.1.266</ecNumber>
    </recommendedName>
</protein>
<keyword evidence="4" id="KW-0012">Acyltransferase</keyword>
<evidence type="ECO:0000313" key="7">
    <source>
        <dbReference type="EMBL" id="HIU14136.1"/>
    </source>
</evidence>
<evidence type="ECO:0000256" key="2">
    <source>
        <dbReference type="ARBA" id="ARBA00022490"/>
    </source>
</evidence>
<comment type="subcellular location">
    <subcellularLocation>
        <location evidence="5">Cytoplasm</location>
    </subcellularLocation>
</comment>
<dbReference type="CDD" id="cd04301">
    <property type="entry name" value="NAT_SF"/>
    <property type="match status" value="1"/>
</dbReference>
<dbReference type="PROSITE" id="PS51186">
    <property type="entry name" value="GNAT"/>
    <property type="match status" value="1"/>
</dbReference>
<dbReference type="GO" id="GO:0005840">
    <property type="term" value="C:ribosome"/>
    <property type="evidence" value="ECO:0007669"/>
    <property type="project" value="UniProtKB-KW"/>
</dbReference>
<feature type="domain" description="N-acetyltransferase" evidence="6">
    <location>
        <begin position="2"/>
        <end position="147"/>
    </location>
</feature>
<organism evidence="7 8">
    <name type="scientific">Candidatus Fimiplasma intestinipullorum</name>
    <dbReference type="NCBI Taxonomy" id="2840825"/>
    <lineage>
        <taxon>Bacteria</taxon>
        <taxon>Bacillati</taxon>
        <taxon>Bacillota</taxon>
        <taxon>Clostridia</taxon>
        <taxon>Eubacteriales</taxon>
        <taxon>Candidatus Fimiplasma</taxon>
    </lineage>
</organism>
<comment type="catalytic activity">
    <reaction evidence="5">
        <text>N-terminal L-alanyl-[ribosomal protein bS18] + acetyl-CoA = N-terminal N(alpha)-acetyl-L-alanyl-[ribosomal protein bS18] + CoA + H(+)</text>
        <dbReference type="Rhea" id="RHEA:43756"/>
        <dbReference type="Rhea" id="RHEA-COMP:10676"/>
        <dbReference type="Rhea" id="RHEA-COMP:10677"/>
        <dbReference type="ChEBI" id="CHEBI:15378"/>
        <dbReference type="ChEBI" id="CHEBI:57287"/>
        <dbReference type="ChEBI" id="CHEBI:57288"/>
        <dbReference type="ChEBI" id="CHEBI:64718"/>
        <dbReference type="ChEBI" id="CHEBI:83683"/>
        <dbReference type="EC" id="2.3.1.266"/>
    </reaction>
</comment>
<dbReference type="Proteomes" id="UP000824175">
    <property type="component" value="Unassembled WGS sequence"/>
</dbReference>
<dbReference type="InterPro" id="IPR050680">
    <property type="entry name" value="YpeA/RimI_acetyltransf"/>
</dbReference>
<dbReference type="AlphaFoldDB" id="A0A9D1HPH0"/>
<dbReference type="EC" id="2.3.1.266" evidence="5"/>
<evidence type="ECO:0000256" key="3">
    <source>
        <dbReference type="ARBA" id="ARBA00022679"/>
    </source>
</evidence>
<accession>A0A9D1HPH0</accession>
<evidence type="ECO:0000313" key="8">
    <source>
        <dbReference type="Proteomes" id="UP000824175"/>
    </source>
</evidence>
<keyword evidence="2 5" id="KW-0963">Cytoplasm</keyword>
<keyword evidence="3" id="KW-0808">Transferase</keyword>
<dbReference type="InterPro" id="IPR006464">
    <property type="entry name" value="AcTrfase_RimI/Ard1"/>
</dbReference>
<dbReference type="InterPro" id="IPR000182">
    <property type="entry name" value="GNAT_dom"/>
</dbReference>
<sequence length="150" mass="17391">MPLIRPMCLEDLTEITYWEPILFGLSAWSREDYEQEMTENPFSHYFIAEVDGRIAGYLGVYLAYEHAEILTLATIPDYQRQGIARSLLHHAFDLARQAGCQVMSLEVRQSNQRAIALYQSEGFARVAVRKNYYADHEHADLMIKEMRENG</sequence>
<dbReference type="Pfam" id="PF00583">
    <property type="entry name" value="Acetyltransf_1"/>
    <property type="match status" value="1"/>
</dbReference>
<keyword evidence="7" id="KW-0687">Ribonucleoprotein</keyword>
<keyword evidence="7" id="KW-0689">Ribosomal protein</keyword>
<evidence type="ECO:0000256" key="1">
    <source>
        <dbReference type="ARBA" id="ARBA00005395"/>
    </source>
</evidence>
<comment type="caution">
    <text evidence="7">The sequence shown here is derived from an EMBL/GenBank/DDBJ whole genome shotgun (WGS) entry which is preliminary data.</text>
</comment>
<dbReference type="EMBL" id="DVMJ01000073">
    <property type="protein sequence ID" value="HIU14136.1"/>
    <property type="molecule type" value="Genomic_DNA"/>
</dbReference>
<proteinExistence type="inferred from homology"/>
<reference evidence="7" key="1">
    <citation type="submission" date="2020-10" db="EMBL/GenBank/DDBJ databases">
        <authorList>
            <person name="Gilroy R."/>
        </authorList>
    </citation>
    <scope>NUCLEOTIDE SEQUENCE</scope>
    <source>
        <strain evidence="7">CHK195-11698</strain>
    </source>
</reference>
<name>A0A9D1HPH0_9FIRM</name>
<evidence type="ECO:0000256" key="5">
    <source>
        <dbReference type="RuleBase" id="RU363094"/>
    </source>
</evidence>
<dbReference type="Gene3D" id="3.40.630.30">
    <property type="match status" value="1"/>
</dbReference>
<reference evidence="7" key="2">
    <citation type="journal article" date="2021" name="PeerJ">
        <title>Extensive microbial diversity within the chicken gut microbiome revealed by metagenomics and culture.</title>
        <authorList>
            <person name="Gilroy R."/>
            <person name="Ravi A."/>
            <person name="Getino M."/>
            <person name="Pursley I."/>
            <person name="Horton D.L."/>
            <person name="Alikhan N.F."/>
            <person name="Baker D."/>
            <person name="Gharbi K."/>
            <person name="Hall N."/>
            <person name="Watson M."/>
            <person name="Adriaenssens E.M."/>
            <person name="Foster-Nyarko E."/>
            <person name="Jarju S."/>
            <person name="Secka A."/>
            <person name="Antonio M."/>
            <person name="Oren A."/>
            <person name="Chaudhuri R.R."/>
            <person name="La Ragione R."/>
            <person name="Hildebrand F."/>
            <person name="Pallen M.J."/>
        </authorList>
    </citation>
    <scope>NUCLEOTIDE SEQUENCE</scope>
    <source>
        <strain evidence="7">CHK195-11698</strain>
    </source>
</reference>
<evidence type="ECO:0000256" key="4">
    <source>
        <dbReference type="ARBA" id="ARBA00023315"/>
    </source>
</evidence>
<dbReference type="NCBIfam" id="TIGR01575">
    <property type="entry name" value="rimI"/>
    <property type="match status" value="1"/>
</dbReference>
<dbReference type="GO" id="GO:0005737">
    <property type="term" value="C:cytoplasm"/>
    <property type="evidence" value="ECO:0007669"/>
    <property type="project" value="UniProtKB-SubCell"/>
</dbReference>